<dbReference type="EMBL" id="JACRSR010000007">
    <property type="protein sequence ID" value="MBC8532373.1"/>
    <property type="molecule type" value="Genomic_DNA"/>
</dbReference>
<dbReference type="InterPro" id="IPR003439">
    <property type="entry name" value="ABC_transporter-like_ATP-bd"/>
</dbReference>
<evidence type="ECO:0000256" key="1">
    <source>
        <dbReference type="ARBA" id="ARBA00022448"/>
    </source>
</evidence>
<keyword evidence="3 5" id="KW-0067">ATP-binding</keyword>
<dbReference type="PANTHER" id="PTHR42939">
    <property type="entry name" value="ABC TRANSPORTER ATP-BINDING PROTEIN ALBC-RELATED"/>
    <property type="match status" value="1"/>
</dbReference>
<evidence type="ECO:0000313" key="5">
    <source>
        <dbReference type="EMBL" id="MBC8532373.1"/>
    </source>
</evidence>
<evidence type="ECO:0000313" key="6">
    <source>
        <dbReference type="Proteomes" id="UP000623172"/>
    </source>
</evidence>
<dbReference type="PROSITE" id="PS50893">
    <property type="entry name" value="ABC_TRANSPORTER_2"/>
    <property type="match status" value="1"/>
</dbReference>
<reference evidence="5" key="1">
    <citation type="submission" date="2020-08" db="EMBL/GenBank/DDBJ databases">
        <title>Genome public.</title>
        <authorList>
            <person name="Liu C."/>
            <person name="Sun Q."/>
        </authorList>
    </citation>
    <scope>NUCLEOTIDE SEQUENCE</scope>
    <source>
        <strain evidence="5">NSJ-53</strain>
    </source>
</reference>
<accession>A0A926D618</accession>
<dbReference type="PROSITE" id="PS00211">
    <property type="entry name" value="ABC_TRANSPORTER_1"/>
    <property type="match status" value="1"/>
</dbReference>
<dbReference type="PANTHER" id="PTHR42939:SF1">
    <property type="entry name" value="ABC TRANSPORTER ATP-BINDING PROTEIN ALBC-RELATED"/>
    <property type="match status" value="1"/>
</dbReference>
<dbReference type="RefSeq" id="WP_249317499.1">
    <property type="nucleotide sequence ID" value="NZ_JACRSR010000007.1"/>
</dbReference>
<dbReference type="InterPro" id="IPR003593">
    <property type="entry name" value="AAA+_ATPase"/>
</dbReference>
<evidence type="ECO:0000256" key="3">
    <source>
        <dbReference type="ARBA" id="ARBA00022840"/>
    </source>
</evidence>
<evidence type="ECO:0000259" key="4">
    <source>
        <dbReference type="PROSITE" id="PS50893"/>
    </source>
</evidence>
<dbReference type="SUPFAM" id="SSF52540">
    <property type="entry name" value="P-loop containing nucleoside triphosphate hydrolases"/>
    <property type="match status" value="1"/>
</dbReference>
<dbReference type="CDD" id="cd03230">
    <property type="entry name" value="ABC_DR_subfamily_A"/>
    <property type="match status" value="1"/>
</dbReference>
<dbReference type="InterPro" id="IPR027417">
    <property type="entry name" value="P-loop_NTPase"/>
</dbReference>
<proteinExistence type="predicted"/>
<dbReference type="Pfam" id="PF00005">
    <property type="entry name" value="ABC_tran"/>
    <property type="match status" value="1"/>
</dbReference>
<gene>
    <name evidence="5" type="ORF">H8696_11035</name>
</gene>
<dbReference type="InterPro" id="IPR051782">
    <property type="entry name" value="ABC_Transporter_VariousFunc"/>
</dbReference>
<sequence>MLEIIDLTKKYDRSLAVDHLNLTVESGEIGVLLGPNGAGKSTTIKCIAGLLRFKGEVRICGYGNKTLEAKRRLGYVPEMPVMYEYLTVREHLEFIARAYRVPDWEKSAEELMERFELLDKAGKTGRELSKGMQQKVSVCCALLPKPELLLFDEPLVGLDPKAIKEIKTIFQELKAEGRTILVSTHILDTMENFWDRTMIMMNGKVAASRTKAEVDAQNESLEDLFFAITEGEKEATP</sequence>
<comment type="caution">
    <text evidence="5">The sequence shown here is derived from an EMBL/GenBank/DDBJ whole genome shotgun (WGS) entry which is preliminary data.</text>
</comment>
<dbReference type="SMART" id="SM00382">
    <property type="entry name" value="AAA"/>
    <property type="match status" value="1"/>
</dbReference>
<protein>
    <submittedName>
        <fullName evidence="5">ABC transporter ATP-binding protein</fullName>
    </submittedName>
</protein>
<keyword evidence="2" id="KW-0547">Nucleotide-binding</keyword>
<feature type="domain" description="ABC transporter" evidence="4">
    <location>
        <begin position="2"/>
        <end position="227"/>
    </location>
</feature>
<dbReference type="GO" id="GO:0005524">
    <property type="term" value="F:ATP binding"/>
    <property type="evidence" value="ECO:0007669"/>
    <property type="project" value="UniProtKB-KW"/>
</dbReference>
<keyword evidence="1" id="KW-0813">Transport</keyword>
<keyword evidence="6" id="KW-1185">Reference proteome</keyword>
<dbReference type="AlphaFoldDB" id="A0A926D618"/>
<organism evidence="5 6">
    <name type="scientific">Gehongia tenuis</name>
    <dbReference type="NCBI Taxonomy" id="2763655"/>
    <lineage>
        <taxon>Bacteria</taxon>
        <taxon>Bacillati</taxon>
        <taxon>Bacillota</taxon>
        <taxon>Clostridia</taxon>
        <taxon>Christensenellales</taxon>
        <taxon>Christensenellaceae</taxon>
        <taxon>Gehongia</taxon>
    </lineage>
</organism>
<name>A0A926D618_9FIRM</name>
<dbReference type="InterPro" id="IPR017871">
    <property type="entry name" value="ABC_transporter-like_CS"/>
</dbReference>
<evidence type="ECO:0000256" key="2">
    <source>
        <dbReference type="ARBA" id="ARBA00022741"/>
    </source>
</evidence>
<dbReference type="Proteomes" id="UP000623172">
    <property type="component" value="Unassembled WGS sequence"/>
</dbReference>
<dbReference type="Gene3D" id="3.40.50.300">
    <property type="entry name" value="P-loop containing nucleotide triphosphate hydrolases"/>
    <property type="match status" value="1"/>
</dbReference>
<dbReference type="GO" id="GO:0016887">
    <property type="term" value="F:ATP hydrolysis activity"/>
    <property type="evidence" value="ECO:0007669"/>
    <property type="project" value="InterPro"/>
</dbReference>